<comment type="caution">
    <text evidence="2">The sequence shown here is derived from an EMBL/GenBank/DDBJ whole genome shotgun (WGS) entry which is preliminary data.</text>
</comment>
<dbReference type="SMART" id="SM00642">
    <property type="entry name" value="Aamy"/>
    <property type="match status" value="1"/>
</dbReference>
<dbReference type="Pfam" id="PF00128">
    <property type="entry name" value="Alpha-amylase"/>
    <property type="match status" value="1"/>
</dbReference>
<evidence type="ECO:0000259" key="1">
    <source>
        <dbReference type="SMART" id="SM00642"/>
    </source>
</evidence>
<dbReference type="GO" id="GO:0005992">
    <property type="term" value="P:trehalose biosynthetic process"/>
    <property type="evidence" value="ECO:0007669"/>
    <property type="project" value="TreeGrafter"/>
</dbReference>
<accession>A0A917ZSX9</accession>
<dbReference type="Proteomes" id="UP000641932">
    <property type="component" value="Unassembled WGS sequence"/>
</dbReference>
<dbReference type="Gene3D" id="3.20.20.80">
    <property type="entry name" value="Glycosidases"/>
    <property type="match status" value="1"/>
</dbReference>
<dbReference type="InterPro" id="IPR017853">
    <property type="entry name" value="GH"/>
</dbReference>
<dbReference type="Gene3D" id="1.10.150.200">
    <property type="entry name" value="Maltooligosyl trehalose synthase, domain 3"/>
    <property type="match status" value="1"/>
</dbReference>
<dbReference type="GO" id="GO:0030980">
    <property type="term" value="P:alpha-glucan catabolic process"/>
    <property type="evidence" value="ECO:0007669"/>
    <property type="project" value="TreeGrafter"/>
</dbReference>
<dbReference type="Gene3D" id="3.30.1590.10">
    <property type="entry name" value="Maltooligosyl trehalose synthase, domain 2"/>
    <property type="match status" value="1"/>
</dbReference>
<keyword evidence="3" id="KW-1185">Reference proteome</keyword>
<dbReference type="AlphaFoldDB" id="A0A917ZSX9"/>
<evidence type="ECO:0000313" key="2">
    <source>
        <dbReference type="EMBL" id="GGO92233.1"/>
    </source>
</evidence>
<proteinExistence type="predicted"/>
<gene>
    <name evidence="2" type="ORF">GCM10012280_41940</name>
</gene>
<dbReference type="InterPro" id="IPR006047">
    <property type="entry name" value="GH13_cat_dom"/>
</dbReference>
<sequence length="821" mass="89870">MTTAPSCARTTPTATYRLQMQAAFPFAAAQSVVPYAASLGVSHLHLSPVLQAAPGSTHGYDVVDHSRVSEDLGGEEGLRSLARKARELGLGLVVDAVPNHMAVPVPEHLNRQLWSVLREGPHSPFARWFDIDWRAHPGDGRHGRILLPVLGGRLGDELENLTRDELDGETILRYHGHTFPVREGTEELPLEELLRNQWYRLAWWRLGATELNYRRFFTISDLIGLRAEEPEVFAATHEVLLRLMDEGVVDGLRIDHPDGLADPRGYLRRLAEATGGRWTVVEKVLTGEERLPGDWPCAGTTGYDALGRVDGLFVCPEGARELRRVHDDYTAPDTGRAEGWEETARTAARDVVREELAAEVERLSVLASRICARESALSDHSARSLRTAVEELLLAFPVYRPYVVPGERAPAEAVELLERAAEVAARAFRVPEEAAAVQVVRDLALGALGRSPDKDDFVARFAQVSTAVRAKAVEDTAFYRWFPLLSLNEVGGEPDGRGTEPDEFHAFCARLQRDWPATGTVLSTHDTKRSADVRARIAVLSEAPQEWRQWLADADGAYAHLRAGVPDRHAQYLVWQTLVGAGADPDDVGACPARVVEAVRKSLREAGTRTSWTSPDADYESAVLEFAAAAAQGQSHPAADLLKEHGPSERANVLGAALVHLTMPGAPDVYQGTESLRHTLVDPDNRRPVPFADLAARLARLDDGEPGRDLRDDKLWLTAKALRLRRSHPEWFGDAAGYTPLHAHGAAADHAFSFIRADRVTTVATRLSRALAAGGGWGTTELPLPGGVWTDELTGRSFNAPVPLATLLTDLPVALLVRREG</sequence>
<dbReference type="Gene3D" id="1.10.10.470">
    <property type="entry name" value="Maltooligosyl trehalose synthase, domain 4"/>
    <property type="match status" value="1"/>
</dbReference>
<dbReference type="EMBL" id="BMMS01000018">
    <property type="protein sequence ID" value="GGO92233.1"/>
    <property type="molecule type" value="Genomic_DNA"/>
</dbReference>
<reference evidence="2" key="2">
    <citation type="submission" date="2020-09" db="EMBL/GenBank/DDBJ databases">
        <authorList>
            <person name="Sun Q."/>
            <person name="Zhou Y."/>
        </authorList>
    </citation>
    <scope>NUCLEOTIDE SEQUENCE</scope>
    <source>
        <strain evidence="2">CGMCC 4.7201</strain>
    </source>
</reference>
<protein>
    <submittedName>
        <fullName evidence="2">Malto-oligosyltrehalose synthase</fullName>
    </submittedName>
</protein>
<dbReference type="InterPro" id="IPR013797">
    <property type="entry name" value="Maltooligo_trehalose_synth_4"/>
</dbReference>
<dbReference type="CDD" id="cd11336">
    <property type="entry name" value="AmyAc_MTSase"/>
    <property type="match status" value="1"/>
</dbReference>
<name>A0A917ZSX9_9ACTN</name>
<dbReference type="PANTHER" id="PTHR10357:SF216">
    <property type="entry name" value="MALTOOLIGOSYL TREHALOSE SYNTHASE-RELATED"/>
    <property type="match status" value="1"/>
</dbReference>
<feature type="domain" description="Glycosyl hydrolase family 13 catalytic" evidence="1">
    <location>
        <begin position="22"/>
        <end position="702"/>
    </location>
</feature>
<dbReference type="InterPro" id="IPR012767">
    <property type="entry name" value="Trehalose_TreY"/>
</dbReference>
<organism evidence="2 3">
    <name type="scientific">Wenjunlia tyrosinilytica</name>
    <dbReference type="NCBI Taxonomy" id="1544741"/>
    <lineage>
        <taxon>Bacteria</taxon>
        <taxon>Bacillati</taxon>
        <taxon>Actinomycetota</taxon>
        <taxon>Actinomycetes</taxon>
        <taxon>Kitasatosporales</taxon>
        <taxon>Streptomycetaceae</taxon>
        <taxon>Wenjunlia</taxon>
    </lineage>
</organism>
<dbReference type="SUPFAM" id="SSF51445">
    <property type="entry name" value="(Trans)glycosidases"/>
    <property type="match status" value="1"/>
</dbReference>
<reference evidence="2" key="1">
    <citation type="journal article" date="2014" name="Int. J. Syst. Evol. Microbiol.">
        <title>Complete genome sequence of Corynebacterium casei LMG S-19264T (=DSM 44701T), isolated from a smear-ripened cheese.</title>
        <authorList>
            <consortium name="US DOE Joint Genome Institute (JGI-PGF)"/>
            <person name="Walter F."/>
            <person name="Albersmeier A."/>
            <person name="Kalinowski J."/>
            <person name="Ruckert C."/>
        </authorList>
    </citation>
    <scope>NUCLEOTIDE SEQUENCE</scope>
    <source>
        <strain evidence="2">CGMCC 4.7201</strain>
    </source>
</reference>
<dbReference type="PANTHER" id="PTHR10357">
    <property type="entry name" value="ALPHA-AMYLASE FAMILY MEMBER"/>
    <property type="match status" value="1"/>
</dbReference>
<evidence type="ECO:0000313" key="3">
    <source>
        <dbReference type="Proteomes" id="UP000641932"/>
    </source>
</evidence>
<dbReference type="NCBIfam" id="TIGR02401">
    <property type="entry name" value="trehalose_TreY"/>
    <property type="match status" value="1"/>
</dbReference>
<dbReference type="GO" id="GO:0047470">
    <property type="term" value="F:(1,4)-alpha-D-glucan 1-alpha-D-glucosylmutase activity"/>
    <property type="evidence" value="ECO:0007669"/>
    <property type="project" value="TreeGrafter"/>
</dbReference>
<dbReference type="RefSeq" id="WP_189133295.1">
    <property type="nucleotide sequence ID" value="NZ_BMMS01000018.1"/>
</dbReference>